<sequence length="388" mass="42282">MHLVFASSLVPCGAPESGFDIANHAVVGALRRAGVKVTHFGFKWPEVELADPENTVCLGEIDPKTDTASTKQKLLWLAKAITNNTTFSSAKLKVISDQALQAAFAKIENVDGIVLNGVPLAGAFETTLTAKPYIFVAHNVEHISAQANAKAASSIIEKLMFKREEKHLEKLEKRLAKNAQFVLTFADEDRGPLGVDNDSQSLCLPLVTPEAEKPKDGRIKAFDVGMIGTWTWAPNRIGLEWMLQEVMPHLPDGVTVAIAGKLPKGFPQRDKRVQFLGRVLNAKDFLRQCRVIALTSREGTGVQLKTIETFEMGLPAVATQSSIRAIANLPSNVRVAGTGKEFAATLADHVLDVRTNVTGDIDGSEFRRSQIARMDEIIQTALTHLSQK</sequence>
<comment type="caution">
    <text evidence="1">The sequence shown here is derived from an EMBL/GenBank/DDBJ whole genome shotgun (WGS) entry which is preliminary data.</text>
</comment>
<dbReference type="PATRIC" id="fig|1514904.3.peg.1548"/>
<evidence type="ECO:0008006" key="3">
    <source>
        <dbReference type="Google" id="ProtNLM"/>
    </source>
</evidence>
<reference evidence="1 2" key="1">
    <citation type="submission" date="2015-01" db="EMBL/GenBank/DDBJ databases">
        <title>Ahrensia donghaiensis sp. nov., a novel dimethylsulphoniopropionate-cleavage bacterium isolated from seawater and emended descriptions of the genus Ahrensia and Ahrensia kielensis.</title>
        <authorList>
            <person name="Liu J."/>
        </authorList>
    </citation>
    <scope>NUCLEOTIDE SEQUENCE [LARGE SCALE GENOMIC DNA]</scope>
    <source>
        <strain evidence="1 2">LZD062</strain>
    </source>
</reference>
<dbReference type="OrthoDB" id="8432722at2"/>
<accession>A0A0N0E8P8</accession>
<name>A0A0N0E8P8_9HYPH</name>
<protein>
    <recommendedName>
        <fullName evidence="3">Glycosyl transferase</fullName>
    </recommendedName>
</protein>
<dbReference type="EMBL" id="JXMU01000002">
    <property type="protein sequence ID" value="KPB02502.1"/>
    <property type="molecule type" value="Genomic_DNA"/>
</dbReference>
<dbReference type="STRING" id="1514904.SU32_01750"/>
<evidence type="ECO:0000313" key="1">
    <source>
        <dbReference type="EMBL" id="KPB02502.1"/>
    </source>
</evidence>
<dbReference type="SUPFAM" id="SSF53756">
    <property type="entry name" value="UDP-Glycosyltransferase/glycogen phosphorylase"/>
    <property type="match status" value="1"/>
</dbReference>
<proteinExistence type="predicted"/>
<dbReference type="Proteomes" id="UP000038011">
    <property type="component" value="Unassembled WGS sequence"/>
</dbReference>
<keyword evidence="2" id="KW-1185">Reference proteome</keyword>
<organism evidence="1 2">
    <name type="scientific">Ahrensia marina</name>
    <dbReference type="NCBI Taxonomy" id="1514904"/>
    <lineage>
        <taxon>Bacteria</taxon>
        <taxon>Pseudomonadati</taxon>
        <taxon>Pseudomonadota</taxon>
        <taxon>Alphaproteobacteria</taxon>
        <taxon>Hyphomicrobiales</taxon>
        <taxon>Ahrensiaceae</taxon>
        <taxon>Ahrensia</taxon>
    </lineage>
</organism>
<gene>
    <name evidence="1" type="ORF">SU32_01750</name>
</gene>
<dbReference type="Pfam" id="PF13692">
    <property type="entry name" value="Glyco_trans_1_4"/>
    <property type="match status" value="1"/>
</dbReference>
<evidence type="ECO:0000313" key="2">
    <source>
        <dbReference type="Proteomes" id="UP000038011"/>
    </source>
</evidence>
<dbReference type="AlphaFoldDB" id="A0A0N0E8P8"/>
<dbReference type="RefSeq" id="WP_053997610.1">
    <property type="nucleotide sequence ID" value="NZ_JXMU01000002.1"/>
</dbReference>
<dbReference type="Gene3D" id="3.40.50.2000">
    <property type="entry name" value="Glycogen Phosphorylase B"/>
    <property type="match status" value="1"/>
</dbReference>